<dbReference type="HOGENOM" id="CLU_003184_0_0_1"/>
<dbReference type="PANTHER" id="PTHR13239">
    <property type="entry name" value="PROTEIN REQUIRED FOR HYPHAL ANASTOMOSIS HAM-2"/>
    <property type="match status" value="1"/>
</dbReference>
<protein>
    <submittedName>
        <fullName evidence="4">Factor arrest protein-like protein</fullName>
    </submittedName>
</protein>
<feature type="compositionally biased region" description="Polar residues" evidence="1">
    <location>
        <begin position="826"/>
        <end position="835"/>
    </location>
</feature>
<feature type="region of interest" description="Disordered" evidence="1">
    <location>
        <begin position="593"/>
        <end position="623"/>
    </location>
</feature>
<dbReference type="EMBL" id="JPKY01000010">
    <property type="protein sequence ID" value="KFH47333.1"/>
    <property type="molecule type" value="Genomic_DNA"/>
</dbReference>
<feature type="region of interest" description="Disordered" evidence="1">
    <location>
        <begin position="786"/>
        <end position="867"/>
    </location>
</feature>
<reference evidence="5" key="1">
    <citation type="journal article" date="2014" name="Genome Announc.">
        <title>Genome sequence and annotation of Acremonium chrysogenum, producer of the beta-lactam antibiotic cephalosporin C.</title>
        <authorList>
            <person name="Terfehr D."/>
            <person name="Dahlmann T.A."/>
            <person name="Specht T."/>
            <person name="Zadra I."/>
            <person name="Kuernsteiner H."/>
            <person name="Kueck U."/>
        </authorList>
    </citation>
    <scope>NUCLEOTIDE SEQUENCE [LARGE SCALE GENOMIC DNA]</scope>
    <source>
        <strain evidence="5">ATCC 11550 / CBS 779.69 / DSM 880 / IAM 14645 / JCM 23072 / IMI 49137</strain>
    </source>
</reference>
<evidence type="ECO:0000256" key="1">
    <source>
        <dbReference type="SAM" id="MobiDB-lite"/>
    </source>
</evidence>
<evidence type="ECO:0000259" key="2">
    <source>
        <dbReference type="SMART" id="SM01292"/>
    </source>
</evidence>
<dbReference type="AlphaFoldDB" id="A0A086TDA1"/>
<feature type="region of interest" description="Disordered" evidence="1">
    <location>
        <begin position="1"/>
        <end position="91"/>
    </location>
</feature>
<feature type="compositionally biased region" description="Basic and acidic residues" evidence="1">
    <location>
        <begin position="593"/>
        <end position="603"/>
    </location>
</feature>
<feature type="compositionally biased region" description="Low complexity" evidence="1">
    <location>
        <begin position="74"/>
        <end position="85"/>
    </location>
</feature>
<feature type="compositionally biased region" description="Low complexity" evidence="1">
    <location>
        <begin position="663"/>
        <end position="682"/>
    </location>
</feature>
<feature type="domain" description="Far11/STRP C-terminal" evidence="3">
    <location>
        <begin position="520"/>
        <end position="1024"/>
    </location>
</feature>
<organism evidence="4 5">
    <name type="scientific">Hapsidospora chrysogenum (strain ATCC 11550 / CBS 779.69 / DSM 880 / IAM 14645 / JCM 23072 / IMI 49137)</name>
    <name type="common">Acremonium chrysogenum</name>
    <dbReference type="NCBI Taxonomy" id="857340"/>
    <lineage>
        <taxon>Eukaryota</taxon>
        <taxon>Fungi</taxon>
        <taxon>Dikarya</taxon>
        <taxon>Ascomycota</taxon>
        <taxon>Pezizomycotina</taxon>
        <taxon>Sordariomycetes</taxon>
        <taxon>Hypocreomycetidae</taxon>
        <taxon>Hypocreales</taxon>
        <taxon>Bionectriaceae</taxon>
        <taxon>Hapsidospora</taxon>
    </lineage>
</organism>
<feature type="compositionally biased region" description="Low complexity" evidence="1">
    <location>
        <begin position="689"/>
        <end position="708"/>
    </location>
</feature>
<name>A0A086TDA1_HAPC1</name>
<dbReference type="InterPro" id="IPR012486">
    <property type="entry name" value="Far11/STRP_N"/>
</dbReference>
<dbReference type="InterPro" id="IPR021819">
    <property type="entry name" value="Far11/STRP_C"/>
</dbReference>
<proteinExistence type="predicted"/>
<dbReference type="SMART" id="SM01293">
    <property type="entry name" value="DUF3402"/>
    <property type="match status" value="1"/>
</dbReference>
<dbReference type="GO" id="GO:0005829">
    <property type="term" value="C:cytosol"/>
    <property type="evidence" value="ECO:0007669"/>
    <property type="project" value="TreeGrafter"/>
</dbReference>
<sequence length="1050" mass="117015">MWPNNAADPVAVEPQAEADASKPTGDVADTGEVVDIGPNVDQSSQKPLPAPPPERPPLQRNTMQGAPPAPDPPQQHQQQQQQQQASLTAVEAAPTDSLSLLQLRRIVAEVHRADPLAYDFEYTDMGPHAEEIDEWFTYQYWQWVRLNSAQRAFEWHWDNEGGAGSGSAWDDADNDTRTRFVRAAIAGVQSNDAALRSASIGKLVYLVLGRWGDTAMANMTAGGSRSVASISQLQAIKAGVECLTSLEGLPVVWEALRNSFELHWTGDAQQGSPQESQESQDELMNLMTIMYIAIQETLNDPEDMSSTYGKLLGLNPSLVDFMMTATAKLRWDEQYAMPHTQIILLFWKSILLVFGTSEELEAVKVATGERDADGLNKETITASPLDYHVFRQEITSKYPAYVPPRPAIPLEAENTSLLPPIPNQTTRISASNGILPAPPNAHSGGASILHQPVHIATPAPSPPPSPALGKGGKKQNYQTNQNFPFMYPPLDATSNSAGGKGLAGINQALVSRRWEGSDIPASILEAGELFSSRVRMTRATRQLWEEREKFLRYERGWDEDGGGDGDEDDDAIEDLDLNELTLEDRELLKEFKAEGKEKKEKRPPPPGDAGPDFGPRPERLTERDRQRLQAVENFYRNALPHLQSLVIVLLRPILVNVTAIVSQQQPQQQGPSPMAGRGMNPGFNGGGAAAQRPQDGQGQGQNPQAEAPEPSPEELEAARGREITTKAMTGILLLLLKWLRVSHVLKFEYLSQLLLDSNYVPLVLKLFAHQDIQQVVDSKTDRVENRLKDQEPERGNEGEEEQEPADEESEDEAAPPPIRRQRPAQTEQPSSNLFGSSILGEDDGDAKDSDPNAASTRPEVDELGYPVTTLPEEPITDFSRRNFFSLINYLRIMQKMCKDKAHRNLLLVQYKSSTIIRKSLKIPQPELRLYTLKLFKNQVPYCGRKWRQGNMRVITAVYLHCRPDLRDEWLAGSDVDAEVDSALPLEQALRSLTHWFNLRRYPEKIAPEIRTALREEQDFFTRELEKLDINWGDIGGDDRMSDMDHVEGWG</sequence>
<evidence type="ECO:0000313" key="4">
    <source>
        <dbReference type="EMBL" id="KFH47333.1"/>
    </source>
</evidence>
<keyword evidence="5" id="KW-1185">Reference proteome</keyword>
<feature type="region of interest" description="Disordered" evidence="1">
    <location>
        <begin position="663"/>
        <end position="716"/>
    </location>
</feature>
<dbReference type="InterPro" id="IPR040185">
    <property type="entry name" value="Far11/STRP"/>
</dbReference>
<evidence type="ECO:0000259" key="3">
    <source>
        <dbReference type="SMART" id="SM01293"/>
    </source>
</evidence>
<feature type="compositionally biased region" description="Basic and acidic residues" evidence="1">
    <location>
        <begin position="786"/>
        <end position="797"/>
    </location>
</feature>
<comment type="caution">
    <text evidence="4">The sequence shown here is derived from an EMBL/GenBank/DDBJ whole genome shotgun (WGS) entry which is preliminary data.</text>
</comment>
<feature type="domain" description="Far11/STRP N-terminal" evidence="2">
    <location>
        <begin position="115"/>
        <end position="414"/>
    </location>
</feature>
<evidence type="ECO:0000313" key="5">
    <source>
        <dbReference type="Proteomes" id="UP000029964"/>
    </source>
</evidence>
<dbReference type="Pfam" id="PF07923">
    <property type="entry name" value="N1221"/>
    <property type="match status" value="1"/>
</dbReference>
<feature type="compositionally biased region" description="Acidic residues" evidence="1">
    <location>
        <begin position="798"/>
        <end position="813"/>
    </location>
</feature>
<gene>
    <name evidence="4" type="ORF">ACRE_017330</name>
</gene>
<dbReference type="Pfam" id="PF11882">
    <property type="entry name" value="DUF3402"/>
    <property type="match status" value="1"/>
</dbReference>
<dbReference type="Proteomes" id="UP000029964">
    <property type="component" value="Unassembled WGS sequence"/>
</dbReference>
<dbReference type="OrthoDB" id="18234at2759"/>
<dbReference type="GO" id="GO:0007010">
    <property type="term" value="P:cytoskeleton organization"/>
    <property type="evidence" value="ECO:0007669"/>
    <property type="project" value="TreeGrafter"/>
</dbReference>
<accession>A0A086TDA1</accession>
<dbReference type="STRING" id="857340.A0A086TDA1"/>
<dbReference type="SMART" id="SM01292">
    <property type="entry name" value="N1221"/>
    <property type="match status" value="1"/>
</dbReference>
<dbReference type="PANTHER" id="PTHR13239:SF4">
    <property type="entry name" value="AT25231P"/>
    <property type="match status" value="1"/>
</dbReference>